<keyword evidence="3" id="KW-1185">Reference proteome</keyword>
<evidence type="ECO:0000313" key="2">
    <source>
        <dbReference type="EMBL" id="OCL15227.1"/>
    </source>
</evidence>
<dbReference type="EMBL" id="KV748471">
    <property type="protein sequence ID" value="OCL15227.1"/>
    <property type="molecule type" value="Genomic_DNA"/>
</dbReference>
<feature type="transmembrane region" description="Helical" evidence="1">
    <location>
        <begin position="39"/>
        <end position="59"/>
    </location>
</feature>
<dbReference type="Proteomes" id="UP000250140">
    <property type="component" value="Unassembled WGS sequence"/>
</dbReference>
<name>A0A8E2JZZ8_9PEZI</name>
<reference evidence="2 3" key="1">
    <citation type="journal article" date="2016" name="Nat. Commun.">
        <title>Ectomycorrhizal ecology is imprinted in the genome of the dominant symbiotic fungus Cenococcum geophilum.</title>
        <authorList>
            <consortium name="DOE Joint Genome Institute"/>
            <person name="Peter M."/>
            <person name="Kohler A."/>
            <person name="Ohm R.A."/>
            <person name="Kuo A."/>
            <person name="Krutzmann J."/>
            <person name="Morin E."/>
            <person name="Arend M."/>
            <person name="Barry K.W."/>
            <person name="Binder M."/>
            <person name="Choi C."/>
            <person name="Clum A."/>
            <person name="Copeland A."/>
            <person name="Grisel N."/>
            <person name="Haridas S."/>
            <person name="Kipfer T."/>
            <person name="LaButti K."/>
            <person name="Lindquist E."/>
            <person name="Lipzen A."/>
            <person name="Maire R."/>
            <person name="Meier B."/>
            <person name="Mihaltcheva S."/>
            <person name="Molinier V."/>
            <person name="Murat C."/>
            <person name="Poggeler S."/>
            <person name="Quandt C.A."/>
            <person name="Sperisen C."/>
            <person name="Tritt A."/>
            <person name="Tisserant E."/>
            <person name="Crous P.W."/>
            <person name="Henrissat B."/>
            <person name="Nehls U."/>
            <person name="Egli S."/>
            <person name="Spatafora J.W."/>
            <person name="Grigoriev I.V."/>
            <person name="Martin F.M."/>
        </authorList>
    </citation>
    <scope>NUCLEOTIDE SEQUENCE [LARGE SCALE GENOMIC DNA]</scope>
    <source>
        <strain evidence="2 3">CBS 207.34</strain>
    </source>
</reference>
<sequence>MGVHPLHPDPAPAPLPSMYLQLRRYIVQLQYDSLQPPTLAFYPFVIIHIEFYCQLGILYQSGRALIFSARMMLIAIRKSIRP</sequence>
<evidence type="ECO:0000256" key="1">
    <source>
        <dbReference type="SAM" id="Phobius"/>
    </source>
</evidence>
<evidence type="ECO:0000313" key="3">
    <source>
        <dbReference type="Proteomes" id="UP000250140"/>
    </source>
</evidence>
<protein>
    <submittedName>
        <fullName evidence="2">Uncharacterized protein</fullName>
    </submittedName>
</protein>
<keyword evidence="1" id="KW-1133">Transmembrane helix</keyword>
<organism evidence="2 3">
    <name type="scientific">Glonium stellatum</name>
    <dbReference type="NCBI Taxonomy" id="574774"/>
    <lineage>
        <taxon>Eukaryota</taxon>
        <taxon>Fungi</taxon>
        <taxon>Dikarya</taxon>
        <taxon>Ascomycota</taxon>
        <taxon>Pezizomycotina</taxon>
        <taxon>Dothideomycetes</taxon>
        <taxon>Pleosporomycetidae</taxon>
        <taxon>Gloniales</taxon>
        <taxon>Gloniaceae</taxon>
        <taxon>Glonium</taxon>
    </lineage>
</organism>
<keyword evidence="1" id="KW-0812">Transmembrane</keyword>
<accession>A0A8E2JZZ8</accession>
<dbReference type="AlphaFoldDB" id="A0A8E2JZZ8"/>
<gene>
    <name evidence="2" type="ORF">AOQ84DRAFT_92391</name>
</gene>
<proteinExistence type="predicted"/>
<keyword evidence="1" id="KW-0472">Membrane</keyword>